<evidence type="ECO:0000256" key="1">
    <source>
        <dbReference type="ARBA" id="ARBA00022801"/>
    </source>
</evidence>
<evidence type="ECO:0000313" key="3">
    <source>
        <dbReference type="EMBL" id="KAL1864818.1"/>
    </source>
</evidence>
<gene>
    <name evidence="3" type="ORF">Plec18167_009650</name>
</gene>
<accession>A0ABR3WMS2</accession>
<evidence type="ECO:0000313" key="4">
    <source>
        <dbReference type="Proteomes" id="UP001583193"/>
    </source>
</evidence>
<reference evidence="3 4" key="1">
    <citation type="journal article" date="2024" name="IMA Fungus">
        <title>IMA Genome - F19 : A genome assembly and annotation guide to empower mycologists, including annotated draft genome sequences of Ceratocystis pirilliformis, Diaporthe australafricana, Fusarium ophioides, Paecilomyces lecythidis, and Sporothrix stenoceras.</title>
        <authorList>
            <person name="Aylward J."/>
            <person name="Wilson A.M."/>
            <person name="Visagie C.M."/>
            <person name="Spraker J."/>
            <person name="Barnes I."/>
            <person name="Buitendag C."/>
            <person name="Ceriani C."/>
            <person name="Del Mar Angel L."/>
            <person name="du Plessis D."/>
            <person name="Fuchs T."/>
            <person name="Gasser K."/>
            <person name="Kramer D."/>
            <person name="Li W."/>
            <person name="Munsamy K."/>
            <person name="Piso A."/>
            <person name="Price J.L."/>
            <person name="Sonnekus B."/>
            <person name="Thomas C."/>
            <person name="van der Nest A."/>
            <person name="van Dijk A."/>
            <person name="van Heerden A."/>
            <person name="van Vuuren N."/>
            <person name="Yilmaz N."/>
            <person name="Duong T.A."/>
            <person name="van der Merwe N.A."/>
            <person name="Wingfield M.J."/>
            <person name="Wingfield B.D."/>
        </authorList>
    </citation>
    <scope>NUCLEOTIDE SEQUENCE [LARGE SCALE GENOMIC DNA]</scope>
    <source>
        <strain evidence="3 4">CMW 18167</strain>
    </source>
</reference>
<feature type="domain" description="Alpha/beta hydrolase fold-3" evidence="2">
    <location>
        <begin position="101"/>
        <end position="309"/>
    </location>
</feature>
<sequence length="334" mass="36221">MTSLFPFKPTTSEQVPVSVPRPPFDPAFKFAEHFAGLSESLEIETLRSSLSSMNAGGIVERFPYLEHKEFTAPAIKGLGDQPITLSVFQSNISKDAKKSVLFYIHGGGQVSGNRFSGLDLIISAFSDLDPVFVTVEYRVAPEHRSPAGAYDSYAGLAYVADHAVEWGIDPSKIVVYGVSGGAAPAASVAKLSRMRQYPNICAQVLSTPMLDDRNTSVSAKQFEHGTLWCGVINRMAWDLVLGAERGNPDVDELSSPARSVDLSGLPPAYIDVGECEVFRDEAVAYASQLWKYGGTAELHVWPGSYHGAFLLEADVPVSQSALNAQKDFLRRLLS</sequence>
<keyword evidence="4" id="KW-1185">Reference proteome</keyword>
<keyword evidence="1" id="KW-0378">Hydrolase</keyword>
<comment type="caution">
    <text evidence="3">The sequence shown here is derived from an EMBL/GenBank/DDBJ whole genome shotgun (WGS) entry which is preliminary data.</text>
</comment>
<dbReference type="Proteomes" id="UP001583193">
    <property type="component" value="Unassembled WGS sequence"/>
</dbReference>
<name>A0ABR3WMS2_9EURO</name>
<protein>
    <recommendedName>
        <fullName evidence="2">Alpha/beta hydrolase fold-3 domain-containing protein</fullName>
    </recommendedName>
</protein>
<organism evidence="3 4">
    <name type="scientific">Paecilomyces lecythidis</name>
    <dbReference type="NCBI Taxonomy" id="3004212"/>
    <lineage>
        <taxon>Eukaryota</taxon>
        <taxon>Fungi</taxon>
        <taxon>Dikarya</taxon>
        <taxon>Ascomycota</taxon>
        <taxon>Pezizomycotina</taxon>
        <taxon>Eurotiomycetes</taxon>
        <taxon>Eurotiomycetidae</taxon>
        <taxon>Eurotiales</taxon>
        <taxon>Thermoascaceae</taxon>
        <taxon>Paecilomyces</taxon>
    </lineage>
</organism>
<evidence type="ECO:0000259" key="2">
    <source>
        <dbReference type="Pfam" id="PF07859"/>
    </source>
</evidence>
<dbReference type="EMBL" id="JAVDPF010000069">
    <property type="protein sequence ID" value="KAL1864818.1"/>
    <property type="molecule type" value="Genomic_DNA"/>
</dbReference>
<dbReference type="Pfam" id="PF07859">
    <property type="entry name" value="Abhydrolase_3"/>
    <property type="match status" value="1"/>
</dbReference>
<dbReference type="SUPFAM" id="SSF53474">
    <property type="entry name" value="alpha/beta-Hydrolases"/>
    <property type="match status" value="1"/>
</dbReference>
<dbReference type="Gene3D" id="3.40.50.1820">
    <property type="entry name" value="alpha/beta hydrolase"/>
    <property type="match status" value="1"/>
</dbReference>
<dbReference type="InterPro" id="IPR050300">
    <property type="entry name" value="GDXG_lipolytic_enzyme"/>
</dbReference>
<dbReference type="InterPro" id="IPR029058">
    <property type="entry name" value="AB_hydrolase_fold"/>
</dbReference>
<dbReference type="PANTHER" id="PTHR48081">
    <property type="entry name" value="AB HYDROLASE SUPERFAMILY PROTEIN C4A8.06C"/>
    <property type="match status" value="1"/>
</dbReference>
<dbReference type="PANTHER" id="PTHR48081:SF8">
    <property type="entry name" value="ALPHA_BETA HYDROLASE FOLD-3 DOMAIN-CONTAINING PROTEIN-RELATED"/>
    <property type="match status" value="1"/>
</dbReference>
<dbReference type="InterPro" id="IPR013094">
    <property type="entry name" value="AB_hydrolase_3"/>
</dbReference>
<proteinExistence type="predicted"/>